<dbReference type="Proteomes" id="UP000625283">
    <property type="component" value="Unassembled WGS sequence"/>
</dbReference>
<proteinExistence type="predicted"/>
<organism evidence="1 2">
    <name type="scientific">Sphingobacterium faecale</name>
    <dbReference type="NCBI Taxonomy" id="2803775"/>
    <lineage>
        <taxon>Bacteria</taxon>
        <taxon>Pseudomonadati</taxon>
        <taxon>Bacteroidota</taxon>
        <taxon>Sphingobacteriia</taxon>
        <taxon>Sphingobacteriales</taxon>
        <taxon>Sphingobacteriaceae</taxon>
        <taxon>Sphingobacterium</taxon>
    </lineage>
</organism>
<accession>A0ABS1RC79</accession>
<evidence type="ECO:0000313" key="1">
    <source>
        <dbReference type="EMBL" id="MBL1411446.1"/>
    </source>
</evidence>
<gene>
    <name evidence="1" type="ORF">JKG61_21995</name>
</gene>
<evidence type="ECO:0000313" key="2">
    <source>
        <dbReference type="Proteomes" id="UP000625283"/>
    </source>
</evidence>
<keyword evidence="2" id="KW-1185">Reference proteome</keyword>
<dbReference type="RefSeq" id="WP_202105160.1">
    <property type="nucleotide sequence ID" value="NZ_JAERTY010000017.1"/>
</dbReference>
<name>A0ABS1RC79_9SPHI</name>
<protein>
    <submittedName>
        <fullName evidence="1">Uncharacterized protein</fullName>
    </submittedName>
</protein>
<dbReference type="EMBL" id="JAERTY010000017">
    <property type="protein sequence ID" value="MBL1411446.1"/>
    <property type="molecule type" value="Genomic_DNA"/>
</dbReference>
<sequence length="105" mass="11980">MLVPTIRGIIEVNALRSDCFANNSIFNSLENASSFFANGSIGYSPNGNGFERWELVTYQWKVEPLEVLNVKSSFFDDRSIFPEGSIQFDNALLMENIEHEWRAVK</sequence>
<reference evidence="1 2" key="1">
    <citation type="submission" date="2021-01" db="EMBL/GenBank/DDBJ databases">
        <title>C459-1 draft genome sequence.</title>
        <authorList>
            <person name="Zhang X.-F."/>
        </authorList>
    </citation>
    <scope>NUCLEOTIDE SEQUENCE [LARGE SCALE GENOMIC DNA]</scope>
    <source>
        <strain evidence="2">C459-1</strain>
    </source>
</reference>
<comment type="caution">
    <text evidence="1">The sequence shown here is derived from an EMBL/GenBank/DDBJ whole genome shotgun (WGS) entry which is preliminary data.</text>
</comment>